<dbReference type="SUPFAM" id="SSF55804">
    <property type="entry name" value="Phoshotransferase/anion transport protein"/>
    <property type="match status" value="1"/>
</dbReference>
<dbReference type="eggNOG" id="COG1762">
    <property type="taxonomic scope" value="Bacteria"/>
</dbReference>
<dbReference type="InterPro" id="IPR016152">
    <property type="entry name" value="PTrfase/Anion_transptr"/>
</dbReference>
<dbReference type="InterPro" id="IPR051541">
    <property type="entry name" value="PTS_SugarTrans_NitroReg"/>
</dbReference>
<protein>
    <submittedName>
        <fullName evidence="2">PTS glucose transporter subunit IIA</fullName>
    </submittedName>
</protein>
<organism evidence="2 3">
    <name type="scientific">Tatumella morbirosei</name>
    <dbReference type="NCBI Taxonomy" id="642227"/>
    <lineage>
        <taxon>Bacteria</taxon>
        <taxon>Pseudomonadati</taxon>
        <taxon>Pseudomonadota</taxon>
        <taxon>Gammaproteobacteria</taxon>
        <taxon>Enterobacterales</taxon>
        <taxon>Erwiniaceae</taxon>
        <taxon>Tatumella</taxon>
    </lineage>
</organism>
<dbReference type="EMBL" id="JPKR02000003">
    <property type="protein sequence ID" value="KGD72584.1"/>
    <property type="molecule type" value="Genomic_DNA"/>
</dbReference>
<feature type="domain" description="PTS EIIA type-2" evidence="1">
    <location>
        <begin position="1"/>
        <end position="147"/>
    </location>
</feature>
<dbReference type="AlphaFoldDB" id="A0A095T7V6"/>
<dbReference type="PROSITE" id="PS51094">
    <property type="entry name" value="PTS_EIIA_TYPE_2"/>
    <property type="match status" value="1"/>
</dbReference>
<keyword evidence="2" id="KW-0762">Sugar transport</keyword>
<dbReference type="Proteomes" id="UP000029577">
    <property type="component" value="Unassembled WGS sequence"/>
</dbReference>
<gene>
    <name evidence="2" type="ORF">HA49_17985</name>
</gene>
<dbReference type="PANTHER" id="PTHR47738">
    <property type="entry name" value="PTS SYSTEM FRUCTOSE-LIKE EIIA COMPONENT-RELATED"/>
    <property type="match status" value="1"/>
</dbReference>
<sequence>MMFSAQRVFKLTTPVSRTELLTTLAASLQHDGLVHPGFTEGVLEREKVYPTGIFMETHSVAIPHTEFEHVIQTGFAVAINQVGIEFHRTDEPEQVVVPEIVVMMAIDQTCEKVAIIQSLFALLADSERVEEISHQTTEEIAKIFTRAVITQ</sequence>
<dbReference type="PANTHER" id="PTHR47738:SF3">
    <property type="entry name" value="PHOSPHOTRANSFERASE SYSTEM MANNITOL_FRUCTOSE-SPECIFIC IIA DOMAIN CONTAINING PROTEIN"/>
    <property type="match status" value="1"/>
</dbReference>
<evidence type="ECO:0000313" key="2">
    <source>
        <dbReference type="EMBL" id="KGD72584.1"/>
    </source>
</evidence>
<evidence type="ECO:0000259" key="1">
    <source>
        <dbReference type="PROSITE" id="PS51094"/>
    </source>
</evidence>
<evidence type="ECO:0000313" key="3">
    <source>
        <dbReference type="Proteomes" id="UP000029577"/>
    </source>
</evidence>
<dbReference type="STRING" id="642227.HA49_17985"/>
<dbReference type="OrthoDB" id="3192919at2"/>
<name>A0A095T7V6_9GAMM</name>
<dbReference type="RefSeq" id="WP_038022347.1">
    <property type="nucleotide sequence ID" value="NZ_JPKR02000003.1"/>
</dbReference>
<dbReference type="InterPro" id="IPR002178">
    <property type="entry name" value="PTS_EIIA_type-2_dom"/>
</dbReference>
<comment type="caution">
    <text evidence="2">The sequence shown here is derived from an EMBL/GenBank/DDBJ whole genome shotgun (WGS) entry which is preliminary data.</text>
</comment>
<keyword evidence="3" id="KW-1185">Reference proteome</keyword>
<accession>A0A095T7V6</accession>
<keyword evidence="2" id="KW-0813">Transport</keyword>
<reference evidence="2" key="1">
    <citation type="submission" date="2014-12" db="EMBL/GenBank/DDBJ databases">
        <title>The draft genome of the Tatumella morbirosei type strain, LMG23360T isolated from pineapple rot.</title>
        <authorList>
            <person name="Smits T.H."/>
            <person name="Palmer M."/>
            <person name="Venter S.N."/>
            <person name="Duffy B."/>
            <person name="Steenkamp E.T."/>
            <person name="Chan W.Y."/>
            <person name="Coutinho T.A."/>
            <person name="Coetzee M.P."/>
            <person name="De Maayer P."/>
        </authorList>
    </citation>
    <scope>NUCLEOTIDE SEQUENCE [LARGE SCALE GENOMIC DNA]</scope>
    <source>
        <strain evidence="2">LMG 23360</strain>
    </source>
</reference>
<dbReference type="Gene3D" id="3.40.930.10">
    <property type="entry name" value="Mannitol-specific EII, Chain A"/>
    <property type="match status" value="1"/>
</dbReference>
<dbReference type="Pfam" id="PF00359">
    <property type="entry name" value="PTS_EIIA_2"/>
    <property type="match status" value="1"/>
</dbReference>
<proteinExistence type="predicted"/>